<evidence type="ECO:0000256" key="1">
    <source>
        <dbReference type="ARBA" id="ARBA00022729"/>
    </source>
</evidence>
<proteinExistence type="predicted"/>
<comment type="caution">
    <text evidence="3">The sequence shown here is derived from an EMBL/GenBank/DDBJ whole genome shotgun (WGS) entry which is preliminary data.</text>
</comment>
<keyword evidence="3" id="KW-0456">Lyase</keyword>
<dbReference type="InterPro" id="IPR001638">
    <property type="entry name" value="Solute-binding_3/MltF_N"/>
</dbReference>
<name>A0ABT9QFE0_9ACTN</name>
<dbReference type="PANTHER" id="PTHR35936">
    <property type="entry name" value="MEMBRANE-BOUND LYTIC MUREIN TRANSGLYCOSYLASE F"/>
    <property type="match status" value="1"/>
</dbReference>
<organism evidence="3 4">
    <name type="scientific">Streptosporangium lutulentum</name>
    <dbReference type="NCBI Taxonomy" id="1461250"/>
    <lineage>
        <taxon>Bacteria</taxon>
        <taxon>Bacillati</taxon>
        <taxon>Actinomycetota</taxon>
        <taxon>Actinomycetes</taxon>
        <taxon>Streptosporangiales</taxon>
        <taxon>Streptosporangiaceae</taxon>
        <taxon>Streptosporangium</taxon>
    </lineage>
</organism>
<evidence type="ECO:0000313" key="4">
    <source>
        <dbReference type="Proteomes" id="UP001225356"/>
    </source>
</evidence>
<evidence type="ECO:0000313" key="3">
    <source>
        <dbReference type="EMBL" id="MDP9845090.1"/>
    </source>
</evidence>
<reference evidence="3 4" key="1">
    <citation type="submission" date="2023-07" db="EMBL/GenBank/DDBJ databases">
        <title>Sequencing the genomes of 1000 actinobacteria strains.</title>
        <authorList>
            <person name="Klenk H.-P."/>
        </authorList>
    </citation>
    <scope>NUCLEOTIDE SEQUENCE [LARGE SCALE GENOMIC DNA]</scope>
    <source>
        <strain evidence="3 4">DSM 46740</strain>
    </source>
</reference>
<dbReference type="Pfam" id="PF00497">
    <property type="entry name" value="SBP_bac_3"/>
    <property type="match status" value="1"/>
</dbReference>
<dbReference type="GO" id="GO:0004664">
    <property type="term" value="F:prephenate dehydratase activity"/>
    <property type="evidence" value="ECO:0007669"/>
    <property type="project" value="UniProtKB-EC"/>
</dbReference>
<protein>
    <submittedName>
        <fullName evidence="3">Cyclohexadienyl dehydratase</fullName>
        <ecNumber evidence="3">4.2.1.51</ecNumber>
        <ecNumber evidence="3">4.2.1.91</ecNumber>
    </submittedName>
</protein>
<dbReference type="InterPro" id="IPR037298">
    <property type="entry name" value="PheC_PBP2"/>
</dbReference>
<feature type="domain" description="Solute-binding protein family 3/N-terminal" evidence="2">
    <location>
        <begin position="61"/>
        <end position="283"/>
    </location>
</feature>
<dbReference type="Gene3D" id="3.40.190.10">
    <property type="entry name" value="Periplasmic binding protein-like II"/>
    <property type="match status" value="2"/>
</dbReference>
<gene>
    <name evidence="3" type="ORF">J2853_004301</name>
</gene>
<accession>A0ABT9QFE0</accession>
<dbReference type="GO" id="GO:0047769">
    <property type="term" value="F:arogenate dehydratase activity"/>
    <property type="evidence" value="ECO:0007669"/>
    <property type="project" value="UniProtKB-EC"/>
</dbReference>
<dbReference type="SMART" id="SM00062">
    <property type="entry name" value="PBPb"/>
    <property type="match status" value="1"/>
</dbReference>
<dbReference type="SUPFAM" id="SSF53850">
    <property type="entry name" value="Periplasmic binding protein-like II"/>
    <property type="match status" value="1"/>
</dbReference>
<dbReference type="EC" id="4.2.1.91" evidence="3"/>
<dbReference type="EMBL" id="JAUSQU010000001">
    <property type="protein sequence ID" value="MDP9845090.1"/>
    <property type="molecule type" value="Genomic_DNA"/>
</dbReference>
<keyword evidence="4" id="KW-1185">Reference proteome</keyword>
<dbReference type="PANTHER" id="PTHR35936:SF19">
    <property type="entry name" value="AMINO-ACID-BINDING PROTEIN YXEM-RELATED"/>
    <property type="match status" value="1"/>
</dbReference>
<dbReference type="Proteomes" id="UP001225356">
    <property type="component" value="Unassembled WGS sequence"/>
</dbReference>
<dbReference type="EC" id="4.2.1.51" evidence="3"/>
<dbReference type="RefSeq" id="WP_307560454.1">
    <property type="nucleotide sequence ID" value="NZ_JAUSQU010000001.1"/>
</dbReference>
<sequence>MSVRRRAGVPSALALVVVTVVVTVLAVLAGTTAGAGLAAERARPSPAPSGTLLDEVRHSGRLRVCTTGDYRPFTYRDPRTGSYSGIDIDMARDLAGSLGAKAEFTPTTWGNLLTDLTAGRCDIGMGGISVTLDRAREAVFSEPYRTDGKTPIARCADKDRYGTLARIDRAGVRVIVNPGGTNETFARAHLHHATIIVHRDNNTIFDEIVAGRADVMITDAGEALYRARLHPALCAIHPDRPFTFAEKAYLLPRGDQEFTNYVDEWVHLRTHDGTYRRYARAWQ</sequence>
<dbReference type="CDD" id="cd01069">
    <property type="entry name" value="PBP2_PheC"/>
    <property type="match status" value="1"/>
</dbReference>
<keyword evidence="1" id="KW-0732">Signal</keyword>
<evidence type="ECO:0000259" key="2">
    <source>
        <dbReference type="SMART" id="SM00062"/>
    </source>
</evidence>